<dbReference type="WBParaSite" id="GPUH_0001263001-mRNA-1">
    <property type="protein sequence ID" value="GPUH_0001263001-mRNA-1"/>
    <property type="gene ID" value="GPUH_0001263001"/>
</dbReference>
<dbReference type="GO" id="GO:0020037">
    <property type="term" value="F:heme binding"/>
    <property type="evidence" value="ECO:0007669"/>
    <property type="project" value="InterPro"/>
</dbReference>
<feature type="region of interest" description="Disordered" evidence="1">
    <location>
        <begin position="105"/>
        <end position="141"/>
    </location>
</feature>
<evidence type="ECO:0000256" key="1">
    <source>
        <dbReference type="SAM" id="MobiDB-lite"/>
    </source>
</evidence>
<sequence length="141" mass="15261">LLFRIISTRVCEDMLDGTMLFVVVLQKKKPESPSSLPADRCMGLGAAHCSASERSMSSSWDQFGDSLAEAITKADSVRGKRECLKAWNALLSFIVDSMKGGYLAESKRRTSKKSSRQEMSATSSATAAAIASSTSEPDTYH</sequence>
<accession>A0A183DV75</accession>
<dbReference type="GO" id="GO:0019825">
    <property type="term" value="F:oxygen binding"/>
    <property type="evidence" value="ECO:0007669"/>
    <property type="project" value="InterPro"/>
</dbReference>
<name>A0A183DV75_9BILA</name>
<feature type="compositionally biased region" description="Low complexity" evidence="1">
    <location>
        <begin position="120"/>
        <end position="135"/>
    </location>
</feature>
<protein>
    <submittedName>
        <fullName evidence="2">GLOBIN domain-containing protein</fullName>
    </submittedName>
</protein>
<evidence type="ECO:0000313" key="2">
    <source>
        <dbReference type="WBParaSite" id="GPUH_0001263001-mRNA-1"/>
    </source>
</evidence>
<organism evidence="2">
    <name type="scientific">Gongylonema pulchrum</name>
    <dbReference type="NCBI Taxonomy" id="637853"/>
    <lineage>
        <taxon>Eukaryota</taxon>
        <taxon>Metazoa</taxon>
        <taxon>Ecdysozoa</taxon>
        <taxon>Nematoda</taxon>
        <taxon>Chromadorea</taxon>
        <taxon>Rhabditida</taxon>
        <taxon>Spirurina</taxon>
        <taxon>Spiruromorpha</taxon>
        <taxon>Spiruroidea</taxon>
        <taxon>Gongylonematidae</taxon>
        <taxon>Gongylonema</taxon>
    </lineage>
</organism>
<reference evidence="2" key="1">
    <citation type="submission" date="2016-06" db="UniProtKB">
        <authorList>
            <consortium name="WormBaseParasite"/>
        </authorList>
    </citation>
    <scope>IDENTIFICATION</scope>
</reference>
<dbReference type="Gene3D" id="1.10.490.10">
    <property type="entry name" value="Globins"/>
    <property type="match status" value="1"/>
</dbReference>
<dbReference type="InterPro" id="IPR012292">
    <property type="entry name" value="Globin/Proto"/>
</dbReference>
<dbReference type="AlphaFoldDB" id="A0A183DV75"/>
<proteinExistence type="predicted"/>